<keyword evidence="2" id="KW-1185">Reference proteome</keyword>
<evidence type="ECO:0000313" key="2">
    <source>
        <dbReference type="Proteomes" id="UP001054945"/>
    </source>
</evidence>
<evidence type="ECO:0000313" key="1">
    <source>
        <dbReference type="EMBL" id="GIY92363.1"/>
    </source>
</evidence>
<accession>A0AAV4XD49</accession>
<dbReference type="EMBL" id="BPLR01000130">
    <property type="protein sequence ID" value="GIY92363.1"/>
    <property type="molecule type" value="Genomic_DNA"/>
</dbReference>
<organism evidence="1 2">
    <name type="scientific">Caerostris extrusa</name>
    <name type="common">Bark spider</name>
    <name type="synonym">Caerostris bankana</name>
    <dbReference type="NCBI Taxonomy" id="172846"/>
    <lineage>
        <taxon>Eukaryota</taxon>
        <taxon>Metazoa</taxon>
        <taxon>Ecdysozoa</taxon>
        <taxon>Arthropoda</taxon>
        <taxon>Chelicerata</taxon>
        <taxon>Arachnida</taxon>
        <taxon>Araneae</taxon>
        <taxon>Araneomorphae</taxon>
        <taxon>Entelegynae</taxon>
        <taxon>Araneoidea</taxon>
        <taxon>Araneidae</taxon>
        <taxon>Caerostris</taxon>
    </lineage>
</organism>
<reference evidence="1 2" key="1">
    <citation type="submission" date="2021-06" db="EMBL/GenBank/DDBJ databases">
        <title>Caerostris extrusa draft genome.</title>
        <authorList>
            <person name="Kono N."/>
            <person name="Arakawa K."/>
        </authorList>
    </citation>
    <scope>NUCLEOTIDE SEQUENCE [LARGE SCALE GENOMIC DNA]</scope>
</reference>
<name>A0AAV4XD49_CAEEX</name>
<gene>
    <name evidence="1" type="ORF">CEXT_694141</name>
</gene>
<protein>
    <submittedName>
        <fullName evidence="1">Uncharacterized protein</fullName>
    </submittedName>
</protein>
<sequence>MHNLKPMKSHCLTLRGTVRLRETHVTHARGVHHKLHQNKSIKLMIESRGSRSIHLTSARDKCECHATARTWASTTEKELPVSKKYNNYTKTGGLITKKLHVTALKRLCSL</sequence>
<comment type="caution">
    <text evidence="1">The sequence shown here is derived from an EMBL/GenBank/DDBJ whole genome shotgun (WGS) entry which is preliminary data.</text>
</comment>
<dbReference type="Proteomes" id="UP001054945">
    <property type="component" value="Unassembled WGS sequence"/>
</dbReference>
<proteinExistence type="predicted"/>
<dbReference type="AlphaFoldDB" id="A0AAV4XD49"/>